<evidence type="ECO:0000313" key="2">
    <source>
        <dbReference type="EMBL" id="SDE65682.1"/>
    </source>
</evidence>
<dbReference type="Proteomes" id="UP000182114">
    <property type="component" value="Unassembled WGS sequence"/>
</dbReference>
<feature type="compositionally biased region" description="Polar residues" evidence="1">
    <location>
        <begin position="1"/>
        <end position="25"/>
    </location>
</feature>
<gene>
    <name evidence="2" type="ORF">SAMN04487992_102442</name>
</gene>
<evidence type="ECO:0000313" key="3">
    <source>
        <dbReference type="Proteomes" id="UP000182114"/>
    </source>
</evidence>
<keyword evidence="3" id="KW-1185">Reference proteome</keyword>
<name>A0A1G7EPY1_9FLAO</name>
<evidence type="ECO:0000256" key="1">
    <source>
        <dbReference type="SAM" id="MobiDB-lite"/>
    </source>
</evidence>
<dbReference type="RefSeq" id="WP_013549541.1">
    <property type="nucleotide sequence ID" value="NZ_FNBD01000002.1"/>
</dbReference>
<accession>A0A1G7EPY1</accession>
<sequence>MSNPFKKITTNAETSKSAMHTRGQQTETSTSSESCKTCGAPRPKKTNLVTCDYCRQPFMAHVDFFKEDS</sequence>
<organism evidence="2 3">
    <name type="scientific">Cellulophaga baltica</name>
    <dbReference type="NCBI Taxonomy" id="76594"/>
    <lineage>
        <taxon>Bacteria</taxon>
        <taxon>Pseudomonadati</taxon>
        <taxon>Bacteroidota</taxon>
        <taxon>Flavobacteriia</taxon>
        <taxon>Flavobacteriales</taxon>
        <taxon>Flavobacteriaceae</taxon>
        <taxon>Cellulophaga</taxon>
    </lineage>
</organism>
<dbReference type="AlphaFoldDB" id="A0A1G7EPY1"/>
<protein>
    <submittedName>
        <fullName evidence="2">Uncharacterized protein</fullName>
    </submittedName>
</protein>
<reference evidence="3" key="1">
    <citation type="submission" date="2016-10" db="EMBL/GenBank/DDBJ databases">
        <authorList>
            <person name="Varghese N."/>
            <person name="Submissions S."/>
        </authorList>
    </citation>
    <scope>NUCLEOTIDE SEQUENCE [LARGE SCALE GENOMIC DNA]</scope>
    <source>
        <strain evidence="3">DSM 24729</strain>
    </source>
</reference>
<proteinExistence type="predicted"/>
<dbReference type="EMBL" id="FNBD01000002">
    <property type="protein sequence ID" value="SDE65682.1"/>
    <property type="molecule type" value="Genomic_DNA"/>
</dbReference>
<feature type="compositionally biased region" description="Low complexity" evidence="1">
    <location>
        <begin position="26"/>
        <end position="38"/>
    </location>
</feature>
<feature type="region of interest" description="Disordered" evidence="1">
    <location>
        <begin position="1"/>
        <end position="42"/>
    </location>
</feature>
<dbReference type="eggNOG" id="ENOG50311GC">
    <property type="taxonomic scope" value="Bacteria"/>
</dbReference>